<reference evidence="2 3" key="1">
    <citation type="submission" date="2018-10" db="EMBL/GenBank/DDBJ databases">
        <title>Genomic Encyclopedia of Archaeal and Bacterial Type Strains, Phase II (KMG-II): from individual species to whole genera.</title>
        <authorList>
            <person name="Goeker M."/>
        </authorList>
    </citation>
    <scope>NUCLEOTIDE SEQUENCE [LARGE SCALE GENOMIC DNA]</scope>
    <source>
        <strain evidence="2 3">DSM 235</strain>
    </source>
</reference>
<dbReference type="EMBL" id="RBXL01000002">
    <property type="protein sequence ID" value="RKT37916.1"/>
    <property type="molecule type" value="Genomic_DNA"/>
</dbReference>
<feature type="chain" id="PRO_5019757907" description="Secreted protein" evidence="1">
    <location>
        <begin position="23"/>
        <end position="260"/>
    </location>
</feature>
<proteinExistence type="predicted"/>
<evidence type="ECO:0000313" key="3">
    <source>
        <dbReference type="Proteomes" id="UP000274556"/>
    </source>
</evidence>
<name>A0A495UKU9_9GAMM</name>
<accession>A0A495UKU9</accession>
<dbReference type="Proteomes" id="UP000274556">
    <property type="component" value="Unassembled WGS sequence"/>
</dbReference>
<protein>
    <recommendedName>
        <fullName evidence="4">Secreted protein</fullName>
    </recommendedName>
</protein>
<dbReference type="AlphaFoldDB" id="A0A495UKU9"/>
<evidence type="ECO:0000313" key="2">
    <source>
        <dbReference type="EMBL" id="RKT37916.1"/>
    </source>
</evidence>
<organism evidence="2 3">
    <name type="scientific">Thiocapsa rosea</name>
    <dbReference type="NCBI Taxonomy" id="69360"/>
    <lineage>
        <taxon>Bacteria</taxon>
        <taxon>Pseudomonadati</taxon>
        <taxon>Pseudomonadota</taxon>
        <taxon>Gammaproteobacteria</taxon>
        <taxon>Chromatiales</taxon>
        <taxon>Chromatiaceae</taxon>
        <taxon>Thiocapsa</taxon>
    </lineage>
</organism>
<evidence type="ECO:0008006" key="4">
    <source>
        <dbReference type="Google" id="ProtNLM"/>
    </source>
</evidence>
<keyword evidence="1" id="KW-0732">Signal</keyword>
<dbReference type="RefSeq" id="WP_147431246.1">
    <property type="nucleotide sequence ID" value="NZ_RBXL01000002.1"/>
</dbReference>
<evidence type="ECO:0000256" key="1">
    <source>
        <dbReference type="SAM" id="SignalP"/>
    </source>
</evidence>
<feature type="signal peptide" evidence="1">
    <location>
        <begin position="1"/>
        <end position="22"/>
    </location>
</feature>
<comment type="caution">
    <text evidence="2">The sequence shown here is derived from an EMBL/GenBank/DDBJ whole genome shotgun (WGS) entry which is preliminary data.</text>
</comment>
<sequence length="260" mass="28022">MTVLKRLSILTLTTTLGAAAPAYPLGVTDFPHLAAKTEPKPIDELKTGADVSAPRIVVGVMLEPRGELANERSLIAGIPEGWQAGESICARFLSDDALYEGLVEYDVTAESRGKETSLDVVIKDNNWDALSKLGPEELAVAVTRGRCGDSSSEHAVSLWRIAPEEAGRCIIILVNSQDAREVSATVRRDGDELVSPPCDDEHDPPYCEPVPGGADVGFDRRCRIAADLLEGGQINVEINRMTMGTYEDPVEITIDRPVAQ</sequence>
<gene>
    <name evidence="2" type="ORF">BDD21_5427</name>
</gene>
<keyword evidence="3" id="KW-1185">Reference proteome</keyword>